<feature type="region of interest" description="Disordered" evidence="1">
    <location>
        <begin position="216"/>
        <end position="236"/>
    </location>
</feature>
<dbReference type="Proteomes" id="UP001620626">
    <property type="component" value="Unassembled WGS sequence"/>
</dbReference>
<organism evidence="2 3">
    <name type="scientific">Heterodera trifolii</name>
    <dbReference type="NCBI Taxonomy" id="157864"/>
    <lineage>
        <taxon>Eukaryota</taxon>
        <taxon>Metazoa</taxon>
        <taxon>Ecdysozoa</taxon>
        <taxon>Nematoda</taxon>
        <taxon>Chromadorea</taxon>
        <taxon>Rhabditida</taxon>
        <taxon>Tylenchina</taxon>
        <taxon>Tylenchomorpha</taxon>
        <taxon>Tylenchoidea</taxon>
        <taxon>Heteroderidae</taxon>
        <taxon>Heteroderinae</taxon>
        <taxon>Heterodera</taxon>
    </lineage>
</organism>
<reference evidence="2 3" key="1">
    <citation type="submission" date="2024-10" db="EMBL/GenBank/DDBJ databases">
        <authorList>
            <person name="Kim D."/>
        </authorList>
    </citation>
    <scope>NUCLEOTIDE SEQUENCE [LARGE SCALE GENOMIC DNA]</scope>
    <source>
        <strain evidence="2">BH-2024</strain>
    </source>
</reference>
<protein>
    <recommendedName>
        <fullName evidence="4">MULE transposase domain-containing protein</fullName>
    </recommendedName>
</protein>
<name>A0ABD2LIF8_9BILA</name>
<comment type="caution">
    <text evidence="2">The sequence shown here is derived from an EMBL/GenBank/DDBJ whole genome shotgun (WGS) entry which is preliminary data.</text>
</comment>
<evidence type="ECO:0008006" key="4">
    <source>
        <dbReference type="Google" id="ProtNLM"/>
    </source>
</evidence>
<keyword evidence="3" id="KW-1185">Reference proteome</keyword>
<sequence length="261" mass="30562">MLTSIAFVPVGDLTEAVNALDVEFRNLPEMQPMLDWLMNNYTGRPRADGSRTEPRFKPEAWNVYERTLSNDDRTNNFAESAHKRLQWHFNCRHPTLWNFIDVLRRAQKTTDADYSKFVKGIEPPPKKKKYRKANDRILAKVQNYYVDIPNNDDHNYINRHPRRIEYLKDKRRREIVHYCLPVCLCGAAAGGRGRVERCVWLCSSSLLDACVCVGEGGSGGKERRRRRPPYEAAKRPSEYLRRRKFLRGRRPLNEVAKRPSE</sequence>
<evidence type="ECO:0000313" key="2">
    <source>
        <dbReference type="EMBL" id="KAL3114992.1"/>
    </source>
</evidence>
<evidence type="ECO:0000256" key="1">
    <source>
        <dbReference type="SAM" id="MobiDB-lite"/>
    </source>
</evidence>
<dbReference type="AlphaFoldDB" id="A0ABD2LIF8"/>
<proteinExistence type="predicted"/>
<accession>A0ABD2LIF8</accession>
<dbReference type="EMBL" id="JBICBT010000405">
    <property type="protein sequence ID" value="KAL3114992.1"/>
    <property type="molecule type" value="Genomic_DNA"/>
</dbReference>
<evidence type="ECO:0000313" key="3">
    <source>
        <dbReference type="Proteomes" id="UP001620626"/>
    </source>
</evidence>
<gene>
    <name evidence="2" type="ORF">niasHT_013649</name>
</gene>